<keyword evidence="1" id="KW-0472">Membrane</keyword>
<accession>A0A1U7I9L3</accession>
<evidence type="ECO:0000313" key="2">
    <source>
        <dbReference type="EMBL" id="OKH33226.1"/>
    </source>
</evidence>
<feature type="transmembrane region" description="Helical" evidence="1">
    <location>
        <begin position="184"/>
        <end position="202"/>
    </location>
</feature>
<keyword evidence="1" id="KW-0812">Transmembrane</keyword>
<dbReference type="EMBL" id="MRCE01000031">
    <property type="protein sequence ID" value="OKH33226.1"/>
    <property type="molecule type" value="Genomic_DNA"/>
</dbReference>
<comment type="caution">
    <text evidence="2">The sequence shown here is derived from an EMBL/GenBank/DDBJ whole genome shotgun (WGS) entry which is preliminary data.</text>
</comment>
<organism evidence="2 3">
    <name type="scientific">[Phormidium ambiguum] IAM M-71</name>
    <dbReference type="NCBI Taxonomy" id="454136"/>
    <lineage>
        <taxon>Bacteria</taxon>
        <taxon>Bacillati</taxon>
        <taxon>Cyanobacteriota</taxon>
        <taxon>Cyanophyceae</taxon>
        <taxon>Oscillatoriophycideae</taxon>
        <taxon>Aerosakkonematales</taxon>
        <taxon>Aerosakkonemataceae</taxon>
        <taxon>Floridanema</taxon>
    </lineage>
</organism>
<dbReference type="InterPro" id="IPR004676">
    <property type="entry name" value="Cd-R_transporter"/>
</dbReference>
<name>A0A1U7I9L3_9CYAN</name>
<evidence type="ECO:0000313" key="3">
    <source>
        <dbReference type="Proteomes" id="UP000185860"/>
    </source>
</evidence>
<gene>
    <name evidence="2" type="ORF">NIES2119_23660</name>
</gene>
<evidence type="ECO:0000256" key="1">
    <source>
        <dbReference type="SAM" id="Phobius"/>
    </source>
</evidence>
<proteinExistence type="predicted"/>
<dbReference type="Pfam" id="PF03596">
    <property type="entry name" value="Cad"/>
    <property type="match status" value="1"/>
</dbReference>
<protein>
    <submittedName>
        <fullName evidence="2">Transporter</fullName>
    </submittedName>
</protein>
<reference evidence="2 3" key="1">
    <citation type="submission" date="2016-11" db="EMBL/GenBank/DDBJ databases">
        <title>Draft Genome Sequences of Nine Cyanobacterial Strains from Diverse Habitats.</title>
        <authorList>
            <person name="Zhu T."/>
            <person name="Hou S."/>
            <person name="Lu X."/>
            <person name="Hess W.R."/>
        </authorList>
    </citation>
    <scope>NUCLEOTIDE SEQUENCE [LARGE SCALE GENOMIC DNA]</scope>
    <source>
        <strain evidence="2 3">IAM M-71</strain>
    </source>
</reference>
<sequence>MDGLVTAIPAGLTAFSATNIDDIVILSLFFSQVNSNFRRWHIVAGQYLGFTALVMASLPGFFSSLIVPQAWIGMLGIVPIAIGINSLLNRDDDESDDEVETEPNNSVLAKLFSPQVYGVAAVTVANGSDNISIYVPLFASSTLASLPVILAVFFSMVGVWCYTAYRLTNLPAIASSLTRYGKNIVPFVLIGLGVLILCKSHTLESSSLTVMTLLAIGGCVLTQAINYWRSPQIEKN</sequence>
<dbReference type="AlphaFoldDB" id="A0A1U7I9L3"/>
<feature type="transmembrane region" description="Helical" evidence="1">
    <location>
        <begin position="144"/>
        <end position="163"/>
    </location>
</feature>
<feature type="transmembrane region" description="Helical" evidence="1">
    <location>
        <begin position="208"/>
        <end position="228"/>
    </location>
</feature>
<feature type="transmembrane region" description="Helical" evidence="1">
    <location>
        <begin position="70"/>
        <end position="88"/>
    </location>
</feature>
<dbReference type="OrthoDB" id="512191at2"/>
<dbReference type="RefSeq" id="WP_073595963.1">
    <property type="nucleotide sequence ID" value="NZ_MRCE01000031.1"/>
</dbReference>
<keyword evidence="1" id="KW-1133">Transmembrane helix</keyword>
<dbReference type="Proteomes" id="UP000185860">
    <property type="component" value="Unassembled WGS sequence"/>
</dbReference>
<feature type="transmembrane region" description="Helical" evidence="1">
    <location>
        <begin position="40"/>
        <end position="58"/>
    </location>
</feature>
<dbReference type="STRING" id="454136.NIES2119_23660"/>